<comment type="subunit">
    <text evidence="5">Binds ribosomal protein uS19.</text>
</comment>
<dbReference type="InterPro" id="IPR011961">
    <property type="entry name" value="RimM"/>
</dbReference>
<dbReference type="AlphaFoldDB" id="A0A7I8D459"/>
<evidence type="ECO:0000256" key="2">
    <source>
        <dbReference type="ARBA" id="ARBA00022517"/>
    </source>
</evidence>
<dbReference type="SUPFAM" id="SSF50447">
    <property type="entry name" value="Translation proteins"/>
    <property type="match status" value="1"/>
</dbReference>
<evidence type="ECO:0000256" key="3">
    <source>
        <dbReference type="ARBA" id="ARBA00022552"/>
    </source>
</evidence>
<dbReference type="GO" id="GO:0006364">
    <property type="term" value="P:rRNA processing"/>
    <property type="evidence" value="ECO:0007669"/>
    <property type="project" value="UniProtKB-UniRule"/>
</dbReference>
<dbReference type="Pfam" id="PF24986">
    <property type="entry name" value="PRC_RimM"/>
    <property type="match status" value="1"/>
</dbReference>
<evidence type="ECO:0000256" key="1">
    <source>
        <dbReference type="ARBA" id="ARBA00022490"/>
    </source>
</evidence>
<proteinExistence type="inferred from homology"/>
<keyword evidence="4 5" id="KW-0143">Chaperone</keyword>
<keyword evidence="3 5" id="KW-0698">rRNA processing</keyword>
<organism evidence="8 9">
    <name type="scientific">Solibaculum mannosilyticum</name>
    <dbReference type="NCBI Taxonomy" id="2780922"/>
    <lineage>
        <taxon>Bacteria</taxon>
        <taxon>Bacillati</taxon>
        <taxon>Bacillota</taxon>
        <taxon>Clostridia</taxon>
        <taxon>Eubacteriales</taxon>
        <taxon>Oscillospiraceae</taxon>
        <taxon>Solibaculum</taxon>
    </lineage>
</organism>
<evidence type="ECO:0000313" key="8">
    <source>
        <dbReference type="EMBL" id="BCI60013.1"/>
    </source>
</evidence>
<keyword evidence="1 5" id="KW-0963">Cytoplasm</keyword>
<evidence type="ECO:0000313" key="9">
    <source>
        <dbReference type="Proteomes" id="UP000593890"/>
    </source>
</evidence>
<dbReference type="EMBL" id="AP023321">
    <property type="protein sequence ID" value="BCI60013.1"/>
    <property type="molecule type" value="Genomic_DNA"/>
</dbReference>
<dbReference type="SUPFAM" id="SSF50346">
    <property type="entry name" value="PRC-barrel domain"/>
    <property type="match status" value="1"/>
</dbReference>
<dbReference type="InterPro" id="IPR009000">
    <property type="entry name" value="Transl_B-barrel_sf"/>
</dbReference>
<dbReference type="HAMAP" id="MF_00014">
    <property type="entry name" value="Ribosome_mat_RimM"/>
    <property type="match status" value="1"/>
</dbReference>
<dbReference type="Gene3D" id="2.40.30.60">
    <property type="entry name" value="RimM"/>
    <property type="match status" value="1"/>
</dbReference>
<comment type="domain">
    <text evidence="5">The PRC barrel domain binds ribosomal protein uS19.</text>
</comment>
<dbReference type="Gene3D" id="2.30.30.240">
    <property type="entry name" value="PRC-barrel domain"/>
    <property type="match status" value="1"/>
</dbReference>
<evidence type="ECO:0000256" key="4">
    <source>
        <dbReference type="ARBA" id="ARBA00023186"/>
    </source>
</evidence>
<dbReference type="GO" id="GO:0043022">
    <property type="term" value="F:ribosome binding"/>
    <property type="evidence" value="ECO:0007669"/>
    <property type="project" value="InterPro"/>
</dbReference>
<keyword evidence="9" id="KW-1185">Reference proteome</keyword>
<dbReference type="Proteomes" id="UP000593890">
    <property type="component" value="Chromosome"/>
</dbReference>
<sequence>MVKQYLETGRIVGTHGVRGEMRVEPWSDSPESLCRLKALYLDGGKRKLDIVSIRPHKSMVLLKVQGVDSMEAAQAMRGTVLFLNRDDVRLEEGRHFVQDLIGLKVVDADNGNQYGELTDVSRTGANDVYHLRSCDGKETLIPAIPDVVLRIDLEQGVMEIRPLRGLFDED</sequence>
<dbReference type="InterPro" id="IPR036976">
    <property type="entry name" value="RimM_N_sf"/>
</dbReference>
<name>A0A7I8D459_9FIRM</name>
<comment type="subcellular location">
    <subcellularLocation>
        <location evidence="5">Cytoplasm</location>
    </subcellularLocation>
</comment>
<comment type="function">
    <text evidence="5">An accessory protein needed during the final step in the assembly of 30S ribosomal subunit, possibly for assembly of the head region. Essential for efficient processing of 16S rRNA. May be needed both before and after RbfA during the maturation of 16S rRNA. It has affinity for free ribosomal 30S subunits but not for 70S ribosomes.</text>
</comment>
<reference evidence="9" key="1">
    <citation type="submission" date="2020-07" db="EMBL/GenBank/DDBJ databases">
        <title>Complete genome sequencing of Clostridia bacterium strain 12CBH8.</title>
        <authorList>
            <person name="Sakamoto M."/>
            <person name="Murakami T."/>
            <person name="Mori H."/>
        </authorList>
    </citation>
    <scope>NUCLEOTIDE SEQUENCE [LARGE SCALE GENOMIC DNA]</scope>
    <source>
        <strain evidence="9">12CBH8</strain>
    </source>
</reference>
<evidence type="ECO:0000259" key="6">
    <source>
        <dbReference type="Pfam" id="PF01782"/>
    </source>
</evidence>
<feature type="domain" description="RimM N-terminal" evidence="6">
    <location>
        <begin position="8"/>
        <end position="87"/>
    </location>
</feature>
<dbReference type="InterPro" id="IPR056792">
    <property type="entry name" value="PRC_RimM"/>
</dbReference>
<dbReference type="GO" id="GO:0005840">
    <property type="term" value="C:ribosome"/>
    <property type="evidence" value="ECO:0007669"/>
    <property type="project" value="InterPro"/>
</dbReference>
<dbReference type="PANTHER" id="PTHR33692">
    <property type="entry name" value="RIBOSOME MATURATION FACTOR RIMM"/>
    <property type="match status" value="1"/>
</dbReference>
<accession>A0A7I8D459</accession>
<dbReference type="GO" id="GO:0005737">
    <property type="term" value="C:cytoplasm"/>
    <property type="evidence" value="ECO:0007669"/>
    <property type="project" value="UniProtKB-SubCell"/>
</dbReference>
<feature type="domain" description="Ribosome maturation factor RimM PRC barrel" evidence="7">
    <location>
        <begin position="98"/>
        <end position="161"/>
    </location>
</feature>
<keyword evidence="2 5" id="KW-0690">Ribosome biogenesis</keyword>
<dbReference type="RefSeq" id="WP_090266765.1">
    <property type="nucleotide sequence ID" value="NZ_AP023321.1"/>
</dbReference>
<comment type="similarity">
    <text evidence="5">Belongs to the RimM family.</text>
</comment>
<evidence type="ECO:0000256" key="5">
    <source>
        <dbReference type="HAMAP-Rule" id="MF_00014"/>
    </source>
</evidence>
<dbReference type="InterPro" id="IPR002676">
    <property type="entry name" value="RimM_N"/>
</dbReference>
<dbReference type="NCBIfam" id="TIGR02273">
    <property type="entry name" value="16S_RimM"/>
    <property type="match status" value="1"/>
</dbReference>
<dbReference type="Pfam" id="PF01782">
    <property type="entry name" value="RimM"/>
    <property type="match status" value="1"/>
</dbReference>
<gene>
    <name evidence="5 8" type="primary">rimM</name>
    <name evidence="8" type="ORF">C12CBH8_06520</name>
</gene>
<dbReference type="PANTHER" id="PTHR33692:SF1">
    <property type="entry name" value="RIBOSOME MATURATION FACTOR RIMM"/>
    <property type="match status" value="1"/>
</dbReference>
<protein>
    <recommendedName>
        <fullName evidence="5">Ribosome maturation factor RimM</fullName>
    </recommendedName>
</protein>
<dbReference type="GO" id="GO:0042274">
    <property type="term" value="P:ribosomal small subunit biogenesis"/>
    <property type="evidence" value="ECO:0007669"/>
    <property type="project" value="UniProtKB-UniRule"/>
</dbReference>
<dbReference type="KEGG" id="sman:C12CBH8_06520"/>
<dbReference type="InterPro" id="IPR011033">
    <property type="entry name" value="PRC_barrel-like_sf"/>
</dbReference>
<evidence type="ECO:0000259" key="7">
    <source>
        <dbReference type="Pfam" id="PF24986"/>
    </source>
</evidence>